<reference evidence="2" key="2">
    <citation type="submission" date="2022-01" db="EMBL/GenBank/DDBJ databases">
        <authorList>
            <person name="Yamashiro T."/>
            <person name="Shiraishi A."/>
            <person name="Satake H."/>
            <person name="Nakayama K."/>
        </authorList>
    </citation>
    <scope>NUCLEOTIDE SEQUENCE</scope>
</reference>
<feature type="region of interest" description="Disordered" evidence="1">
    <location>
        <begin position="161"/>
        <end position="191"/>
    </location>
</feature>
<protein>
    <recommendedName>
        <fullName evidence="4">BTB domain-containing protein</fullName>
    </recommendedName>
</protein>
<evidence type="ECO:0000256" key="1">
    <source>
        <dbReference type="SAM" id="MobiDB-lite"/>
    </source>
</evidence>
<feature type="region of interest" description="Disordered" evidence="1">
    <location>
        <begin position="349"/>
        <end position="370"/>
    </location>
</feature>
<dbReference type="Proteomes" id="UP001151760">
    <property type="component" value="Unassembled WGS sequence"/>
</dbReference>
<feature type="region of interest" description="Disordered" evidence="1">
    <location>
        <begin position="298"/>
        <end position="333"/>
    </location>
</feature>
<name>A0ABQ5B5Y2_9ASTR</name>
<reference evidence="2" key="1">
    <citation type="journal article" date="2022" name="Int. J. Mol. Sci.">
        <title>Draft Genome of Tanacetum Coccineum: Genomic Comparison of Closely Related Tanacetum-Family Plants.</title>
        <authorList>
            <person name="Yamashiro T."/>
            <person name="Shiraishi A."/>
            <person name="Nakayama K."/>
            <person name="Satake H."/>
        </authorList>
    </citation>
    <scope>NUCLEOTIDE SEQUENCE</scope>
</reference>
<accession>A0ABQ5B5Y2</accession>
<feature type="compositionally biased region" description="Basic and acidic residues" evidence="1">
    <location>
        <begin position="361"/>
        <end position="370"/>
    </location>
</feature>
<gene>
    <name evidence="2" type="ORF">Tco_0843343</name>
</gene>
<proteinExistence type="predicted"/>
<evidence type="ECO:0008006" key="4">
    <source>
        <dbReference type="Google" id="ProtNLM"/>
    </source>
</evidence>
<feature type="compositionally biased region" description="Basic and acidic residues" evidence="1">
    <location>
        <begin position="211"/>
        <end position="228"/>
    </location>
</feature>
<organism evidence="2 3">
    <name type="scientific">Tanacetum coccineum</name>
    <dbReference type="NCBI Taxonomy" id="301880"/>
    <lineage>
        <taxon>Eukaryota</taxon>
        <taxon>Viridiplantae</taxon>
        <taxon>Streptophyta</taxon>
        <taxon>Embryophyta</taxon>
        <taxon>Tracheophyta</taxon>
        <taxon>Spermatophyta</taxon>
        <taxon>Magnoliopsida</taxon>
        <taxon>eudicotyledons</taxon>
        <taxon>Gunneridae</taxon>
        <taxon>Pentapetalae</taxon>
        <taxon>asterids</taxon>
        <taxon>campanulids</taxon>
        <taxon>Asterales</taxon>
        <taxon>Asteraceae</taxon>
        <taxon>Asteroideae</taxon>
        <taxon>Anthemideae</taxon>
        <taxon>Anthemidinae</taxon>
        <taxon>Tanacetum</taxon>
    </lineage>
</organism>
<comment type="caution">
    <text evidence="2">The sequence shown here is derived from an EMBL/GenBank/DDBJ whole genome shotgun (WGS) entry which is preliminary data.</text>
</comment>
<evidence type="ECO:0000313" key="2">
    <source>
        <dbReference type="EMBL" id="GJT08881.1"/>
    </source>
</evidence>
<feature type="compositionally biased region" description="Basic residues" evidence="1">
    <location>
        <begin position="175"/>
        <end position="184"/>
    </location>
</feature>
<feature type="compositionally biased region" description="Acidic residues" evidence="1">
    <location>
        <begin position="349"/>
        <end position="360"/>
    </location>
</feature>
<keyword evidence="3" id="KW-1185">Reference proteome</keyword>
<sequence length="491" mass="54997">MIKNSTCLKAFTIFADVLEIFMQQFWYTIKKVKDSDSYEFLLANKKCIVNAEVFRIILDICPRVEGVDFTDVPDDDTTITFLINLGYKGRLNRHTNMCMDHMHQPWRTLAAIINKCLSGKTTSNDKIRKSRIDIQWGMFNKASVDYPVLIWEDIAYHVNHKKEKRSRRENMPKTSSKRRVKKKVTLSNDDNIISNDPDAALELAKSISQTKAEKAEGARKVHDTHARIVTESVSESAKKKSSGRSAKSVVIQDTPSTPKSKPDTSKAKLKGVLSLTLEEQEAADIIQALKEKKVLLEWGDGDDDDDVDKDDKDGDTDDKCDDQDADDEDEETDDDYIYKYKICVRKDEDEEMKDVEDEESDKGNEEATDVVKEKAVKTSEANTVKDSIDTDKVTVSVNSETTVLPPIPELVTENLVSTIVPSSQVTPIISSVQQTTTPIHTPPTTTDAPTIITTISGSNALTAVELRVAKLEKDVSELKTVDHSYEALALL</sequence>
<feature type="region of interest" description="Disordered" evidence="1">
    <location>
        <begin position="211"/>
        <end position="267"/>
    </location>
</feature>
<evidence type="ECO:0000313" key="3">
    <source>
        <dbReference type="Proteomes" id="UP001151760"/>
    </source>
</evidence>
<feature type="compositionally biased region" description="Acidic residues" evidence="1">
    <location>
        <begin position="299"/>
        <end position="333"/>
    </location>
</feature>
<dbReference type="EMBL" id="BQNB010012865">
    <property type="protein sequence ID" value="GJT08881.1"/>
    <property type="molecule type" value="Genomic_DNA"/>
</dbReference>